<name>A0ABW7FXQ5_9BURK</name>
<gene>
    <name evidence="1" type="ORF">ACG0Z6_12725</name>
</gene>
<keyword evidence="2" id="KW-1185">Reference proteome</keyword>
<evidence type="ECO:0000313" key="2">
    <source>
        <dbReference type="Proteomes" id="UP001606099"/>
    </source>
</evidence>
<dbReference type="Proteomes" id="UP001606099">
    <property type="component" value="Unassembled WGS sequence"/>
</dbReference>
<proteinExistence type="predicted"/>
<protein>
    <submittedName>
        <fullName evidence="1">Uncharacterized protein</fullName>
    </submittedName>
</protein>
<reference evidence="1 2" key="1">
    <citation type="submission" date="2024-08" db="EMBL/GenBank/DDBJ databases">
        <authorList>
            <person name="Lu H."/>
        </authorList>
    </citation>
    <scope>NUCLEOTIDE SEQUENCE [LARGE SCALE GENOMIC DNA]</scope>
    <source>
        <strain evidence="1 2">BYS180W</strain>
    </source>
</reference>
<dbReference type="EMBL" id="JBIGHZ010000005">
    <property type="protein sequence ID" value="MFG6449097.1"/>
    <property type="molecule type" value="Genomic_DNA"/>
</dbReference>
<comment type="caution">
    <text evidence="1">The sequence shown here is derived from an EMBL/GenBank/DDBJ whole genome shotgun (WGS) entry which is preliminary data.</text>
</comment>
<evidence type="ECO:0000313" key="1">
    <source>
        <dbReference type="EMBL" id="MFG6449097.1"/>
    </source>
</evidence>
<dbReference type="RefSeq" id="WP_394461979.1">
    <property type="nucleotide sequence ID" value="NZ_JBIGHZ010000005.1"/>
</dbReference>
<sequence length="70" mass="7835">MLLSICEPVAQQLRGEPVGAQSLGGIKEHWITRAISIDHPQVHLAWSKRQDTGDVTTKPADRAFDRVEWS</sequence>
<accession>A0ABW7FXQ5</accession>
<organism evidence="1 2">
    <name type="scientific">Roseateles rivi</name>
    <dbReference type="NCBI Taxonomy" id="3299028"/>
    <lineage>
        <taxon>Bacteria</taxon>
        <taxon>Pseudomonadati</taxon>
        <taxon>Pseudomonadota</taxon>
        <taxon>Betaproteobacteria</taxon>
        <taxon>Burkholderiales</taxon>
        <taxon>Sphaerotilaceae</taxon>
        <taxon>Roseateles</taxon>
    </lineage>
</organism>